<dbReference type="Proteomes" id="UP001163223">
    <property type="component" value="Chromosome"/>
</dbReference>
<dbReference type="EMBL" id="CP113520">
    <property type="protein sequence ID" value="WAJ27575.1"/>
    <property type="molecule type" value="Genomic_DNA"/>
</dbReference>
<sequence length="172" mass="19370">MTLLDIALYASSGIAGFLLGDFTVRNRQIERDCETWDIRQHHATLAFDAAERVLAFEETPQRVRLVLLALLRSIYSPSDADVLMSPVPESARASNRPPLDPSEGQLDQFRRDHPEFAEDIELALVGLTSIIIEMDRKQAKPRLFAKRPEPILPETVMRRTSSVLWPGVHSPA</sequence>
<keyword evidence="2" id="KW-1185">Reference proteome</keyword>
<accession>A0ACD4NLM3</accession>
<proteinExistence type="predicted"/>
<protein>
    <submittedName>
        <fullName evidence="1">Uncharacterized protein</fullName>
    </submittedName>
</protein>
<reference evidence="1" key="1">
    <citation type="submission" date="2022-11" db="EMBL/GenBank/DDBJ databases">
        <title>beta-Carotene-producing bacterium, Jeongeuplla avenae sp. nov., alleviates the salt stress of Arabidopsis seedlings.</title>
        <authorList>
            <person name="Jiang L."/>
            <person name="Lee J."/>
        </authorList>
    </citation>
    <scope>NUCLEOTIDE SEQUENCE</scope>
    <source>
        <strain evidence="1">DY_R2A_6</strain>
    </source>
</reference>
<gene>
    <name evidence="1" type="ORF">OXU80_22445</name>
</gene>
<evidence type="ECO:0000313" key="1">
    <source>
        <dbReference type="EMBL" id="WAJ27575.1"/>
    </source>
</evidence>
<evidence type="ECO:0000313" key="2">
    <source>
        <dbReference type="Proteomes" id="UP001163223"/>
    </source>
</evidence>
<organism evidence="1 2">
    <name type="scientific">Antarcticirhabdus aurantiaca</name>
    <dbReference type="NCBI Taxonomy" id="2606717"/>
    <lineage>
        <taxon>Bacteria</taxon>
        <taxon>Pseudomonadati</taxon>
        <taxon>Pseudomonadota</taxon>
        <taxon>Alphaproteobacteria</taxon>
        <taxon>Hyphomicrobiales</taxon>
        <taxon>Aurantimonadaceae</taxon>
        <taxon>Antarcticirhabdus</taxon>
    </lineage>
</organism>
<name>A0ACD4NLM3_9HYPH</name>